<dbReference type="PANTHER" id="PTHR34216:SF3">
    <property type="entry name" value="POLY-BETA-1,6-N-ACETYL-D-GLUCOSAMINE N-DEACETYLASE"/>
    <property type="match status" value="1"/>
</dbReference>
<evidence type="ECO:0000259" key="4">
    <source>
        <dbReference type="PROSITE" id="PS51677"/>
    </source>
</evidence>
<dbReference type="Proteomes" id="UP000515679">
    <property type="component" value="Chromosome"/>
</dbReference>
<keyword evidence="3" id="KW-0472">Membrane</keyword>
<dbReference type="AlphaFoldDB" id="A0A7G5BWA7"/>
<feature type="domain" description="NodB homology" evidence="4">
    <location>
        <begin position="118"/>
        <end position="359"/>
    </location>
</feature>
<proteinExistence type="predicted"/>
<protein>
    <submittedName>
        <fullName evidence="5">Polysaccharide deacetylase family protein</fullName>
    </submittedName>
</protein>
<dbReference type="GO" id="GO:0005975">
    <property type="term" value="P:carbohydrate metabolic process"/>
    <property type="evidence" value="ECO:0007669"/>
    <property type="project" value="InterPro"/>
</dbReference>
<dbReference type="InterPro" id="IPR002509">
    <property type="entry name" value="NODB_dom"/>
</dbReference>
<feature type="transmembrane region" description="Helical" evidence="3">
    <location>
        <begin position="7"/>
        <end position="29"/>
    </location>
</feature>
<comment type="subcellular location">
    <subcellularLocation>
        <location evidence="1">Secreted</location>
    </subcellularLocation>
</comment>
<gene>
    <name evidence="5" type="ORF">FPL14_08570</name>
</gene>
<dbReference type="SUPFAM" id="SSF88713">
    <property type="entry name" value="Glycoside hydrolase/deacetylase"/>
    <property type="match status" value="1"/>
</dbReference>
<dbReference type="Gene3D" id="3.20.20.370">
    <property type="entry name" value="Glycoside hydrolase/deacetylase"/>
    <property type="match status" value="1"/>
</dbReference>
<evidence type="ECO:0000313" key="5">
    <source>
        <dbReference type="EMBL" id="QMV41241.1"/>
    </source>
</evidence>
<keyword evidence="3" id="KW-1133">Transmembrane helix</keyword>
<dbReference type="PROSITE" id="PS51677">
    <property type="entry name" value="NODB"/>
    <property type="match status" value="1"/>
</dbReference>
<dbReference type="GO" id="GO:0016810">
    <property type="term" value="F:hydrolase activity, acting on carbon-nitrogen (but not peptide) bonds"/>
    <property type="evidence" value="ECO:0007669"/>
    <property type="project" value="InterPro"/>
</dbReference>
<dbReference type="EMBL" id="CP041969">
    <property type="protein sequence ID" value="QMV41241.1"/>
    <property type="molecule type" value="Genomic_DNA"/>
</dbReference>
<dbReference type="GO" id="GO:0005576">
    <property type="term" value="C:extracellular region"/>
    <property type="evidence" value="ECO:0007669"/>
    <property type="project" value="UniProtKB-SubCell"/>
</dbReference>
<reference evidence="5 6" key="1">
    <citation type="submission" date="2019-07" db="EMBL/GenBank/DDBJ databases">
        <authorList>
            <person name="Kim J.K."/>
            <person name="Cheong H.-M."/>
            <person name="Choi Y."/>
            <person name="Hwang K.J."/>
            <person name="Lee S."/>
            <person name="Choi C."/>
        </authorList>
    </citation>
    <scope>NUCLEOTIDE SEQUENCE [LARGE SCALE GENOMIC DNA]</scope>
    <source>
        <strain evidence="5 6">KS 22</strain>
    </source>
</reference>
<keyword evidence="6" id="KW-1185">Reference proteome</keyword>
<evidence type="ECO:0000256" key="2">
    <source>
        <dbReference type="ARBA" id="ARBA00022729"/>
    </source>
</evidence>
<accession>A0A7G5BWA7</accession>
<evidence type="ECO:0000256" key="1">
    <source>
        <dbReference type="ARBA" id="ARBA00004613"/>
    </source>
</evidence>
<dbReference type="KEGG" id="cchl:FPL14_08570"/>
<organism evidence="5 6">
    <name type="scientific">Cohnella cholangitidis</name>
    <dbReference type="NCBI Taxonomy" id="2598458"/>
    <lineage>
        <taxon>Bacteria</taxon>
        <taxon>Bacillati</taxon>
        <taxon>Bacillota</taxon>
        <taxon>Bacilli</taxon>
        <taxon>Bacillales</taxon>
        <taxon>Paenibacillaceae</taxon>
        <taxon>Cohnella</taxon>
    </lineage>
</organism>
<evidence type="ECO:0000313" key="6">
    <source>
        <dbReference type="Proteomes" id="UP000515679"/>
    </source>
</evidence>
<keyword evidence="2" id="KW-0732">Signal</keyword>
<feature type="transmembrane region" description="Helical" evidence="3">
    <location>
        <begin position="326"/>
        <end position="347"/>
    </location>
</feature>
<dbReference type="RefSeq" id="WP_182302599.1">
    <property type="nucleotide sequence ID" value="NZ_CP041969.1"/>
</dbReference>
<keyword evidence="3" id="KW-0812">Transmembrane</keyword>
<dbReference type="Pfam" id="PF01522">
    <property type="entry name" value="Polysacc_deac_1"/>
    <property type="match status" value="1"/>
</dbReference>
<name>A0A7G5BWA7_9BACL</name>
<dbReference type="InterPro" id="IPR011330">
    <property type="entry name" value="Glyco_hydro/deAcase_b/a-brl"/>
</dbReference>
<dbReference type="InterPro" id="IPR051398">
    <property type="entry name" value="Polysacch_Deacetylase"/>
</dbReference>
<dbReference type="PANTHER" id="PTHR34216">
    <property type="match status" value="1"/>
</dbReference>
<evidence type="ECO:0000256" key="3">
    <source>
        <dbReference type="SAM" id="Phobius"/>
    </source>
</evidence>
<sequence>MSTKTKFISLSLLLIVGMITVSLLAIQWYPSHFQWLKKPASPYHGLKPGPQEPNGTYYSNQVLVLMYHDVGPDNGDGKSLSVANFDKQLELMRDNNFHWITMDQYRDFILRSTPVPDNAVLLTFDDGYESLYAHAYPLLRKYQAPAAAFLIVNKVGDPKDAFPRVTWEQVKEMNNNGIDFHSHTFDSHHYVPTTSETGGLKSMIARRMYLKDKQRQETEQEYERRVTDDLSKANDVLEQKLGKPNHILAFPYGAFSEPLLSIAKRLGIDVTLTVKSGMNAPGQTNGFRLNAGGTDNDPTLQLALMKQADQLLGDGHFDAPSPLRPFAIIAAFGLLVLIGLAWIWTGWRFMRGKKPRISP</sequence>